<gene>
    <name evidence="2" type="ORF">B296_00031689</name>
</gene>
<feature type="compositionally biased region" description="Low complexity" evidence="1">
    <location>
        <begin position="69"/>
        <end position="85"/>
    </location>
</feature>
<dbReference type="Proteomes" id="UP000287651">
    <property type="component" value="Unassembled WGS sequence"/>
</dbReference>
<dbReference type="PROSITE" id="PS51257">
    <property type="entry name" value="PROKAR_LIPOPROTEIN"/>
    <property type="match status" value="1"/>
</dbReference>
<feature type="region of interest" description="Disordered" evidence="1">
    <location>
        <begin position="1"/>
        <end position="25"/>
    </location>
</feature>
<proteinExistence type="predicted"/>
<dbReference type="EMBL" id="AMZH03013438">
    <property type="protein sequence ID" value="RRT49269.1"/>
    <property type="molecule type" value="Genomic_DNA"/>
</dbReference>
<protein>
    <recommendedName>
        <fullName evidence="4">Auxin-responsive protein</fullName>
    </recommendedName>
</protein>
<evidence type="ECO:0000313" key="2">
    <source>
        <dbReference type="EMBL" id="RRT49269.1"/>
    </source>
</evidence>
<evidence type="ECO:0000256" key="1">
    <source>
        <dbReference type="SAM" id="MobiDB-lite"/>
    </source>
</evidence>
<accession>A0A426YC12</accession>
<comment type="caution">
    <text evidence="2">The sequence shown here is derived from an EMBL/GenBank/DDBJ whole genome shotgun (WGS) entry which is preliminary data.</text>
</comment>
<dbReference type="AlphaFoldDB" id="A0A426YC12"/>
<organism evidence="2 3">
    <name type="scientific">Ensete ventricosum</name>
    <name type="common">Abyssinian banana</name>
    <name type="synonym">Musa ensete</name>
    <dbReference type="NCBI Taxonomy" id="4639"/>
    <lineage>
        <taxon>Eukaryota</taxon>
        <taxon>Viridiplantae</taxon>
        <taxon>Streptophyta</taxon>
        <taxon>Embryophyta</taxon>
        <taxon>Tracheophyta</taxon>
        <taxon>Spermatophyta</taxon>
        <taxon>Magnoliopsida</taxon>
        <taxon>Liliopsida</taxon>
        <taxon>Zingiberales</taxon>
        <taxon>Musaceae</taxon>
        <taxon>Ensete</taxon>
    </lineage>
</organism>
<feature type="region of interest" description="Disordered" evidence="1">
    <location>
        <begin position="69"/>
        <end position="116"/>
    </location>
</feature>
<evidence type="ECO:0000313" key="3">
    <source>
        <dbReference type="Proteomes" id="UP000287651"/>
    </source>
</evidence>
<name>A0A426YC12_ENSVE</name>
<sequence length="116" mass="11851">MVGKDYVGISEVSSSSYPGSAGVGCGMEEEEELELGLSLGTKKAVGGGGTPWAEYCRILKAEDLLSMGSRASPLSSSSSVSSSSSPTAGGERCSGREAKKTSNNPPRCAFPFLLHG</sequence>
<reference evidence="2 3" key="1">
    <citation type="journal article" date="2014" name="Agronomy (Basel)">
        <title>A Draft Genome Sequence for Ensete ventricosum, the Drought-Tolerant Tree Against Hunger.</title>
        <authorList>
            <person name="Harrison J."/>
            <person name="Moore K.A."/>
            <person name="Paszkiewicz K."/>
            <person name="Jones T."/>
            <person name="Grant M."/>
            <person name="Ambacheew D."/>
            <person name="Muzemil S."/>
            <person name="Studholme D.J."/>
        </authorList>
    </citation>
    <scope>NUCLEOTIDE SEQUENCE [LARGE SCALE GENOMIC DNA]</scope>
</reference>
<evidence type="ECO:0008006" key="4">
    <source>
        <dbReference type="Google" id="ProtNLM"/>
    </source>
</evidence>